<name>A0A8S4FFB7_PLUXY</name>
<evidence type="ECO:0000256" key="9">
    <source>
        <dbReference type="ARBA" id="ARBA00022848"/>
    </source>
</evidence>
<gene>
    <name evidence="17" type="ORF">PLXY2_LOCUS8692</name>
</gene>
<dbReference type="InterPro" id="IPR000477">
    <property type="entry name" value="RT_dom"/>
</dbReference>
<evidence type="ECO:0000256" key="5">
    <source>
        <dbReference type="ARBA" id="ARBA00010617"/>
    </source>
</evidence>
<evidence type="ECO:0000256" key="14">
    <source>
        <dbReference type="PIRSR" id="PIRSR602401-1"/>
    </source>
</evidence>
<dbReference type="InterPro" id="IPR043502">
    <property type="entry name" value="DNA/RNA_pol_sf"/>
</dbReference>
<keyword evidence="9" id="KW-0492">Microsome</keyword>
<evidence type="ECO:0000313" key="18">
    <source>
        <dbReference type="Proteomes" id="UP000653454"/>
    </source>
</evidence>
<feature type="compositionally biased region" description="Polar residues" evidence="15">
    <location>
        <begin position="567"/>
        <end position="583"/>
    </location>
</feature>
<keyword evidence="6 14" id="KW-0349">Heme</keyword>
<dbReference type="InterPro" id="IPR002401">
    <property type="entry name" value="Cyt_P450_E_grp-I"/>
</dbReference>
<evidence type="ECO:0000256" key="6">
    <source>
        <dbReference type="ARBA" id="ARBA00022617"/>
    </source>
</evidence>
<evidence type="ECO:0000256" key="12">
    <source>
        <dbReference type="ARBA" id="ARBA00023033"/>
    </source>
</evidence>
<reference evidence="17" key="1">
    <citation type="submission" date="2020-11" db="EMBL/GenBank/DDBJ databases">
        <authorList>
            <person name="Whiteford S."/>
        </authorList>
    </citation>
    <scope>NUCLEOTIDE SEQUENCE</scope>
</reference>
<dbReference type="Pfam" id="PF00067">
    <property type="entry name" value="p450"/>
    <property type="match status" value="1"/>
</dbReference>
<evidence type="ECO:0000256" key="10">
    <source>
        <dbReference type="ARBA" id="ARBA00023002"/>
    </source>
</evidence>
<dbReference type="AlphaFoldDB" id="A0A8S4FFB7"/>
<dbReference type="Pfam" id="PF00078">
    <property type="entry name" value="RVT_1"/>
    <property type="match status" value="1"/>
</dbReference>
<dbReference type="PANTHER" id="PTHR24291">
    <property type="entry name" value="CYTOCHROME P450 FAMILY 4"/>
    <property type="match status" value="1"/>
</dbReference>
<organism evidence="17 18">
    <name type="scientific">Plutella xylostella</name>
    <name type="common">Diamondback moth</name>
    <name type="synonym">Plutella maculipennis</name>
    <dbReference type="NCBI Taxonomy" id="51655"/>
    <lineage>
        <taxon>Eukaryota</taxon>
        <taxon>Metazoa</taxon>
        <taxon>Ecdysozoa</taxon>
        <taxon>Arthropoda</taxon>
        <taxon>Hexapoda</taxon>
        <taxon>Insecta</taxon>
        <taxon>Pterygota</taxon>
        <taxon>Neoptera</taxon>
        <taxon>Endopterygota</taxon>
        <taxon>Lepidoptera</taxon>
        <taxon>Glossata</taxon>
        <taxon>Ditrysia</taxon>
        <taxon>Yponomeutoidea</taxon>
        <taxon>Plutellidae</taxon>
        <taxon>Plutella</taxon>
    </lineage>
</organism>
<evidence type="ECO:0000256" key="7">
    <source>
        <dbReference type="ARBA" id="ARBA00022723"/>
    </source>
</evidence>
<evidence type="ECO:0000256" key="1">
    <source>
        <dbReference type="ARBA" id="ARBA00001971"/>
    </source>
</evidence>
<dbReference type="InterPro" id="IPR036396">
    <property type="entry name" value="Cyt_P450_sf"/>
</dbReference>
<evidence type="ECO:0000256" key="3">
    <source>
        <dbReference type="ARBA" id="ARBA00004174"/>
    </source>
</evidence>
<keyword evidence="13" id="KW-0472">Membrane</keyword>
<evidence type="ECO:0000256" key="15">
    <source>
        <dbReference type="SAM" id="MobiDB-lite"/>
    </source>
</evidence>
<sequence length="826" mass="94288">MFIEILAVIVVVALVCDHVYRKRLYKSVWSIPAADYREYPLLGQTHVFIGNAEDVPKEIVSLLRYWYGDQTNAVRWGDSTSSDYRLECGVRQGGLTSPDLFNVYINDLIGELRSTKIGCHVAGVCVNNLSYADDMVLLSPSINGLRKLVSVCEQYAVEHGLMYNVKKTEMMVFKALGGPARVPEVRLDGSPVRRVQRFKYLGHWLTEDLRDEEDLERERRALAARCNMLARRFHRCTPDVKITLFRAYCQNLYTCHLWTNYTRRSYSALRIQYNDAFRILLKHPRFCSASSMFAEARVPDFFAIIRARVASFWMRLRNTGNAILKNICDDVTSPIQSHWRSVQQDANHRMTSFKDLSKQSMEAGGVNRFSFGRRVFLIVTDPEVIELILKTCMEKDEIMNFIHDVSRTGSIFAPVSIWRPRRRMIAPAFSSKVLKQFVPVFAEQGELLAARLGEAAVGAPAPMWDHVAGYTMDSICQTNLGINMNELDGQHLAKQSLVRAFESIFRQLAYRVCQPWMQIQAVYRLLPHYRTLKSATAVVDEFVYKIIKEKRDEIAKDDAKVTETEQESTVLNNNRASPPPNTQKSRSFLDILMALRDPTGQGTDGLTDDEIRDECVVIALAGTDTSAVAACYVLSMLARHPDVQEKVLSELDAVLGPSPRSVEHNDLAALRYLEAVLRETLRLYPPVPVIVRRVDKELTLKSGETLVPGMGVLICIWGVHHNPRYWGDDVEEFRPERFDQPLTHPVQYIPFSQGPRNCLGFQYAMMSIKTALATVLQQYRVVPHLTHSPSPNSDPSLTDRRPMRVKFDIMMKDMDDFTVQLERRQK</sequence>
<evidence type="ECO:0000256" key="13">
    <source>
        <dbReference type="ARBA" id="ARBA00023136"/>
    </source>
</evidence>
<keyword evidence="12" id="KW-0503">Monooxygenase</keyword>
<dbReference type="GO" id="GO:0004497">
    <property type="term" value="F:monooxygenase activity"/>
    <property type="evidence" value="ECO:0007669"/>
    <property type="project" value="UniProtKB-KW"/>
</dbReference>
<keyword evidence="10" id="KW-0560">Oxidoreductase</keyword>
<dbReference type="GO" id="GO:0020037">
    <property type="term" value="F:heme binding"/>
    <property type="evidence" value="ECO:0007669"/>
    <property type="project" value="InterPro"/>
</dbReference>
<dbReference type="SUPFAM" id="SSF48264">
    <property type="entry name" value="Cytochrome P450"/>
    <property type="match status" value="1"/>
</dbReference>
<dbReference type="GO" id="GO:0005506">
    <property type="term" value="F:iron ion binding"/>
    <property type="evidence" value="ECO:0007669"/>
    <property type="project" value="InterPro"/>
</dbReference>
<comment type="similarity">
    <text evidence="5">Belongs to the cytochrome P450 family.</text>
</comment>
<feature type="binding site" description="axial binding residue" evidence="14">
    <location>
        <position position="758"/>
    </location>
    <ligand>
        <name>heme</name>
        <dbReference type="ChEBI" id="CHEBI:30413"/>
    </ligand>
    <ligandPart>
        <name>Fe</name>
        <dbReference type="ChEBI" id="CHEBI:18248"/>
    </ligandPart>
</feature>
<evidence type="ECO:0000256" key="8">
    <source>
        <dbReference type="ARBA" id="ARBA00022824"/>
    </source>
</evidence>
<evidence type="ECO:0000256" key="4">
    <source>
        <dbReference type="ARBA" id="ARBA00004406"/>
    </source>
</evidence>
<dbReference type="PANTHER" id="PTHR24291:SF189">
    <property type="entry name" value="CYTOCHROME P450 4C3-RELATED"/>
    <property type="match status" value="1"/>
</dbReference>
<dbReference type="InterPro" id="IPR050196">
    <property type="entry name" value="Cytochrome_P450_Monoox"/>
</dbReference>
<evidence type="ECO:0000259" key="16">
    <source>
        <dbReference type="PROSITE" id="PS50878"/>
    </source>
</evidence>
<keyword evidence="18" id="KW-1185">Reference proteome</keyword>
<evidence type="ECO:0000256" key="2">
    <source>
        <dbReference type="ARBA" id="ARBA00003690"/>
    </source>
</evidence>
<comment type="function">
    <text evidence="2">May be involved in the metabolism of insect hormones and in the breakdown of synthetic insecticides.</text>
</comment>
<dbReference type="PROSITE" id="PS50878">
    <property type="entry name" value="RT_POL"/>
    <property type="match status" value="1"/>
</dbReference>
<proteinExistence type="inferred from homology"/>
<evidence type="ECO:0000313" key="17">
    <source>
        <dbReference type="EMBL" id="CAG9126858.1"/>
    </source>
</evidence>
<comment type="cofactor">
    <cofactor evidence="1 14">
        <name>heme</name>
        <dbReference type="ChEBI" id="CHEBI:30413"/>
    </cofactor>
</comment>
<dbReference type="EMBL" id="CAJHNJ030000033">
    <property type="protein sequence ID" value="CAG9126858.1"/>
    <property type="molecule type" value="Genomic_DNA"/>
</dbReference>
<dbReference type="PROSITE" id="PS00086">
    <property type="entry name" value="CYTOCHROME_P450"/>
    <property type="match status" value="1"/>
</dbReference>
<accession>A0A8S4FFB7</accession>
<dbReference type="GO" id="GO:0005789">
    <property type="term" value="C:endoplasmic reticulum membrane"/>
    <property type="evidence" value="ECO:0007669"/>
    <property type="project" value="UniProtKB-SubCell"/>
</dbReference>
<dbReference type="GO" id="GO:0016705">
    <property type="term" value="F:oxidoreductase activity, acting on paired donors, with incorporation or reduction of molecular oxygen"/>
    <property type="evidence" value="ECO:0007669"/>
    <property type="project" value="InterPro"/>
</dbReference>
<evidence type="ECO:0000256" key="11">
    <source>
        <dbReference type="ARBA" id="ARBA00023004"/>
    </source>
</evidence>
<dbReference type="PRINTS" id="PR00463">
    <property type="entry name" value="EP450I"/>
</dbReference>
<comment type="caution">
    <text evidence="17">The sequence shown here is derived from an EMBL/GenBank/DDBJ whole genome shotgun (WGS) entry which is preliminary data.</text>
</comment>
<dbReference type="Proteomes" id="UP000653454">
    <property type="component" value="Unassembled WGS sequence"/>
</dbReference>
<feature type="domain" description="Reverse transcriptase" evidence="16">
    <location>
        <begin position="1"/>
        <end position="205"/>
    </location>
</feature>
<protein>
    <submittedName>
        <fullName evidence="17">(diamondback moth) hypothetical protein</fullName>
    </submittedName>
</protein>
<comment type="subcellular location">
    <subcellularLocation>
        <location evidence="4">Endoplasmic reticulum membrane</location>
        <topology evidence="4">Peripheral membrane protein</topology>
    </subcellularLocation>
    <subcellularLocation>
        <location evidence="3">Microsome membrane</location>
        <topology evidence="3">Peripheral membrane protein</topology>
    </subcellularLocation>
</comment>
<dbReference type="Gene3D" id="1.10.630.10">
    <property type="entry name" value="Cytochrome P450"/>
    <property type="match status" value="1"/>
</dbReference>
<dbReference type="PRINTS" id="PR00385">
    <property type="entry name" value="P450"/>
</dbReference>
<dbReference type="InterPro" id="IPR017972">
    <property type="entry name" value="Cyt_P450_CS"/>
</dbReference>
<dbReference type="GO" id="GO:0071897">
    <property type="term" value="P:DNA biosynthetic process"/>
    <property type="evidence" value="ECO:0007669"/>
    <property type="project" value="UniProtKB-ARBA"/>
</dbReference>
<feature type="region of interest" description="Disordered" evidence="15">
    <location>
        <begin position="558"/>
        <end position="583"/>
    </location>
</feature>
<keyword evidence="11 14" id="KW-0408">Iron</keyword>
<keyword evidence="8" id="KW-0256">Endoplasmic reticulum</keyword>
<dbReference type="InterPro" id="IPR001128">
    <property type="entry name" value="Cyt_P450"/>
</dbReference>
<dbReference type="SUPFAM" id="SSF56672">
    <property type="entry name" value="DNA/RNA polymerases"/>
    <property type="match status" value="1"/>
</dbReference>
<keyword evidence="7 14" id="KW-0479">Metal-binding</keyword>